<dbReference type="Proteomes" id="UP000463975">
    <property type="component" value="Plasmid unnamed1"/>
</dbReference>
<keyword evidence="6 7" id="KW-0472">Membrane</keyword>
<evidence type="ECO:0000256" key="7">
    <source>
        <dbReference type="SAM" id="Phobius"/>
    </source>
</evidence>
<comment type="subcellular location">
    <subcellularLocation>
        <location evidence="1">Cell membrane</location>
        <topology evidence="1">Multi-pass membrane protein</topology>
    </subcellularLocation>
</comment>
<reference evidence="8 9" key="1">
    <citation type="submission" date="2020-01" db="EMBL/GenBank/DDBJ databases">
        <title>Genome sequencing of strain KACC 21507.</title>
        <authorList>
            <person name="Heo J."/>
            <person name="Kim S.-J."/>
            <person name="Kim J.-S."/>
            <person name="Hong S.-B."/>
            <person name="Kwon S.-W."/>
        </authorList>
    </citation>
    <scope>NUCLEOTIDE SEQUENCE [LARGE SCALE GENOMIC DNA]</scope>
    <source>
        <strain evidence="8 9">KACC 21507</strain>
        <plasmid evidence="8 9">unnamed1</plasmid>
    </source>
</reference>
<feature type="transmembrane region" description="Helical" evidence="7">
    <location>
        <begin position="201"/>
        <end position="220"/>
    </location>
</feature>
<sequence length="281" mass="29309">MSSFSDFFGSPNLGDPNGSIAVLVGTFLIVLCRVSAIVMTSPGIGEASSPMRIRAGLALAVTVTLLPVVQDSLIAVSGEALRMPSMAVAIVAEELLCGIFIGSLARLIGFSLIIAGQMISLFTGLASIIQSDAELGASSTAIAHLMNMLFPVLFFVTGLYILPLMAISGSYTLFPAGHITGLMVGDMAMSVTKTVSETFRIAMQLASPFVLVGTLWPAMLGVLNRLMPAIQVYAIAMPAQILGGIFLLALLIQVITGTWVERIEGLLIGLPGIVSSVPKVP</sequence>
<feature type="transmembrane region" description="Helical" evidence="7">
    <location>
        <begin position="108"/>
        <end position="129"/>
    </location>
</feature>
<evidence type="ECO:0000256" key="3">
    <source>
        <dbReference type="ARBA" id="ARBA00022475"/>
    </source>
</evidence>
<dbReference type="PANTHER" id="PTHR30065:SF8">
    <property type="entry name" value="FLAGELLAR BIOSYNTHETIC PROTEIN FLIR"/>
    <property type="match status" value="1"/>
</dbReference>
<protein>
    <submittedName>
        <fullName evidence="8">Type III secretion protein</fullName>
    </submittedName>
</protein>
<feature type="transmembrane region" description="Helical" evidence="7">
    <location>
        <begin position="51"/>
        <end position="69"/>
    </location>
</feature>
<comment type="similarity">
    <text evidence="2">Belongs to the FliR/MopE/SpaR family.</text>
</comment>
<keyword evidence="9" id="KW-1185">Reference proteome</keyword>
<keyword evidence="5 7" id="KW-1133">Transmembrane helix</keyword>
<gene>
    <name evidence="8" type="ORF">GT348_09065</name>
</gene>
<dbReference type="AlphaFoldDB" id="A0A6P1NHZ2"/>
<dbReference type="GO" id="GO:0006605">
    <property type="term" value="P:protein targeting"/>
    <property type="evidence" value="ECO:0007669"/>
    <property type="project" value="InterPro"/>
</dbReference>
<feature type="transmembrane region" description="Helical" evidence="7">
    <location>
        <begin position="20"/>
        <end position="39"/>
    </location>
</feature>
<dbReference type="EMBL" id="CP047653">
    <property type="protein sequence ID" value="QHI96497.1"/>
    <property type="molecule type" value="Genomic_DNA"/>
</dbReference>
<evidence type="ECO:0000256" key="5">
    <source>
        <dbReference type="ARBA" id="ARBA00022989"/>
    </source>
</evidence>
<evidence type="ECO:0000256" key="1">
    <source>
        <dbReference type="ARBA" id="ARBA00004651"/>
    </source>
</evidence>
<dbReference type="KEGG" id="bomb:GT348_09065"/>
<keyword evidence="4 7" id="KW-0812">Transmembrane</keyword>
<feature type="transmembrane region" description="Helical" evidence="7">
    <location>
        <begin position="81"/>
        <end position="101"/>
    </location>
</feature>
<accession>A0A6P1NHZ2</accession>
<keyword evidence="8" id="KW-0614">Plasmid</keyword>
<feature type="transmembrane region" description="Helical" evidence="7">
    <location>
        <begin position="232"/>
        <end position="255"/>
    </location>
</feature>
<dbReference type="InterPro" id="IPR002010">
    <property type="entry name" value="T3SS_IM_R"/>
</dbReference>
<evidence type="ECO:0000256" key="2">
    <source>
        <dbReference type="ARBA" id="ARBA00009772"/>
    </source>
</evidence>
<keyword evidence="3" id="KW-1003">Cell membrane</keyword>
<dbReference type="GO" id="GO:0005886">
    <property type="term" value="C:plasma membrane"/>
    <property type="evidence" value="ECO:0007669"/>
    <property type="project" value="UniProtKB-SubCell"/>
</dbReference>
<feature type="transmembrane region" description="Helical" evidence="7">
    <location>
        <begin position="169"/>
        <end position="189"/>
    </location>
</feature>
<evidence type="ECO:0000256" key="6">
    <source>
        <dbReference type="ARBA" id="ARBA00023136"/>
    </source>
</evidence>
<organism evidence="8 9">
    <name type="scientific">Aristophania vespae</name>
    <dbReference type="NCBI Taxonomy" id="2697033"/>
    <lineage>
        <taxon>Bacteria</taxon>
        <taxon>Pseudomonadati</taxon>
        <taxon>Pseudomonadota</taxon>
        <taxon>Alphaproteobacteria</taxon>
        <taxon>Acetobacterales</taxon>
        <taxon>Acetobacteraceae</taxon>
        <taxon>Aristophania</taxon>
    </lineage>
</organism>
<dbReference type="PRINTS" id="PR00953">
    <property type="entry name" value="TYPE3IMRPROT"/>
</dbReference>
<evidence type="ECO:0000313" key="9">
    <source>
        <dbReference type="Proteomes" id="UP000463975"/>
    </source>
</evidence>
<dbReference type="Pfam" id="PF01311">
    <property type="entry name" value="Bac_export_1"/>
    <property type="match status" value="1"/>
</dbReference>
<name>A0A6P1NHZ2_9PROT</name>
<feature type="transmembrane region" description="Helical" evidence="7">
    <location>
        <begin position="141"/>
        <end position="162"/>
    </location>
</feature>
<geneLocation type="plasmid" evidence="8 9">
    <name>unnamed1</name>
</geneLocation>
<evidence type="ECO:0000313" key="8">
    <source>
        <dbReference type="EMBL" id="QHI96497.1"/>
    </source>
</evidence>
<dbReference type="RefSeq" id="WP_160619554.1">
    <property type="nucleotide sequence ID" value="NZ_CP047653.1"/>
</dbReference>
<evidence type="ECO:0000256" key="4">
    <source>
        <dbReference type="ARBA" id="ARBA00022692"/>
    </source>
</evidence>
<proteinExistence type="inferred from homology"/>
<dbReference type="PANTHER" id="PTHR30065">
    <property type="entry name" value="FLAGELLAR BIOSYNTHETIC PROTEIN FLIR"/>
    <property type="match status" value="1"/>
</dbReference>